<protein>
    <submittedName>
        <fullName evidence="1">Uncharacterized protein</fullName>
    </submittedName>
</protein>
<dbReference type="Proteomes" id="UP001374535">
    <property type="component" value="Chromosome 4"/>
</dbReference>
<evidence type="ECO:0000313" key="1">
    <source>
        <dbReference type="EMBL" id="WVZ14176.1"/>
    </source>
</evidence>
<accession>A0AAQ3S367</accession>
<sequence length="104" mass="9942">MAFSFLEYTRFFPNFPPPSGAGAGCFAGSGVGAGGCFAGLGVGVGAGCFVGSGAGAGGLTGSGATCSSCSMFPSVSGSISGPISGPNIIFGNMRVSFSFLTFSP</sequence>
<evidence type="ECO:0000313" key="2">
    <source>
        <dbReference type="Proteomes" id="UP001374535"/>
    </source>
</evidence>
<keyword evidence="2" id="KW-1185">Reference proteome</keyword>
<gene>
    <name evidence="1" type="ORF">V8G54_011742</name>
</gene>
<reference evidence="1 2" key="1">
    <citation type="journal article" date="2023" name="Life. Sci Alliance">
        <title>Evolutionary insights into 3D genome organization and epigenetic landscape of Vigna mungo.</title>
        <authorList>
            <person name="Junaid A."/>
            <person name="Singh B."/>
            <person name="Bhatia S."/>
        </authorList>
    </citation>
    <scope>NUCLEOTIDE SEQUENCE [LARGE SCALE GENOMIC DNA]</scope>
    <source>
        <strain evidence="1">Urdbean</strain>
    </source>
</reference>
<name>A0AAQ3S367_VIGMU</name>
<dbReference type="EMBL" id="CP144697">
    <property type="protein sequence ID" value="WVZ14176.1"/>
    <property type="molecule type" value="Genomic_DNA"/>
</dbReference>
<dbReference type="AlphaFoldDB" id="A0AAQ3S367"/>
<proteinExistence type="predicted"/>
<organism evidence="1 2">
    <name type="scientific">Vigna mungo</name>
    <name type="common">Black gram</name>
    <name type="synonym">Phaseolus mungo</name>
    <dbReference type="NCBI Taxonomy" id="3915"/>
    <lineage>
        <taxon>Eukaryota</taxon>
        <taxon>Viridiplantae</taxon>
        <taxon>Streptophyta</taxon>
        <taxon>Embryophyta</taxon>
        <taxon>Tracheophyta</taxon>
        <taxon>Spermatophyta</taxon>
        <taxon>Magnoliopsida</taxon>
        <taxon>eudicotyledons</taxon>
        <taxon>Gunneridae</taxon>
        <taxon>Pentapetalae</taxon>
        <taxon>rosids</taxon>
        <taxon>fabids</taxon>
        <taxon>Fabales</taxon>
        <taxon>Fabaceae</taxon>
        <taxon>Papilionoideae</taxon>
        <taxon>50 kb inversion clade</taxon>
        <taxon>NPAAA clade</taxon>
        <taxon>indigoferoid/millettioid clade</taxon>
        <taxon>Phaseoleae</taxon>
        <taxon>Vigna</taxon>
    </lineage>
</organism>